<evidence type="ECO:0000256" key="9">
    <source>
        <dbReference type="SAM" id="Phobius"/>
    </source>
</evidence>
<gene>
    <name evidence="11" type="ORF">MNB_SM-4-535</name>
</gene>
<evidence type="ECO:0000256" key="8">
    <source>
        <dbReference type="ARBA" id="ARBA00023012"/>
    </source>
</evidence>
<dbReference type="InterPro" id="IPR003594">
    <property type="entry name" value="HATPase_dom"/>
</dbReference>
<evidence type="ECO:0000259" key="10">
    <source>
        <dbReference type="PROSITE" id="PS50109"/>
    </source>
</evidence>
<evidence type="ECO:0000256" key="2">
    <source>
        <dbReference type="ARBA" id="ARBA00012438"/>
    </source>
</evidence>
<feature type="transmembrane region" description="Helical" evidence="9">
    <location>
        <begin position="12"/>
        <end position="31"/>
    </location>
</feature>
<dbReference type="AlphaFoldDB" id="A0A1W1BCY9"/>
<dbReference type="Gene3D" id="1.10.287.130">
    <property type="match status" value="1"/>
</dbReference>
<dbReference type="InterPro" id="IPR036890">
    <property type="entry name" value="HATPase_C_sf"/>
</dbReference>
<dbReference type="GO" id="GO:0005524">
    <property type="term" value="F:ATP binding"/>
    <property type="evidence" value="ECO:0007669"/>
    <property type="project" value="UniProtKB-KW"/>
</dbReference>
<keyword evidence="8" id="KW-0902">Two-component regulatory system</keyword>
<keyword evidence="6 11" id="KW-0418">Kinase</keyword>
<comment type="catalytic activity">
    <reaction evidence="1">
        <text>ATP + protein L-histidine = ADP + protein N-phospho-L-histidine.</text>
        <dbReference type="EC" id="2.7.13.3"/>
    </reaction>
</comment>
<dbReference type="CDD" id="cd00075">
    <property type="entry name" value="HATPase"/>
    <property type="match status" value="1"/>
</dbReference>
<feature type="domain" description="Histidine kinase" evidence="10">
    <location>
        <begin position="256"/>
        <end position="459"/>
    </location>
</feature>
<dbReference type="SUPFAM" id="SSF47384">
    <property type="entry name" value="Homodimeric domain of signal transducing histidine kinase"/>
    <property type="match status" value="1"/>
</dbReference>
<proteinExistence type="predicted"/>
<dbReference type="PRINTS" id="PR00344">
    <property type="entry name" value="BCTRLSENSOR"/>
</dbReference>
<evidence type="ECO:0000256" key="5">
    <source>
        <dbReference type="ARBA" id="ARBA00022741"/>
    </source>
</evidence>
<feature type="transmembrane region" description="Helical" evidence="9">
    <location>
        <begin position="162"/>
        <end position="180"/>
    </location>
</feature>
<accession>A0A1W1BCY9</accession>
<dbReference type="SMART" id="SM00388">
    <property type="entry name" value="HisKA"/>
    <property type="match status" value="1"/>
</dbReference>
<dbReference type="CDD" id="cd00082">
    <property type="entry name" value="HisKA"/>
    <property type="match status" value="1"/>
</dbReference>
<keyword evidence="9" id="KW-0812">Transmembrane</keyword>
<dbReference type="InterPro" id="IPR005467">
    <property type="entry name" value="His_kinase_dom"/>
</dbReference>
<sequence>MLKFHQLIIRKFLLIFSSLFLAIGLITYFWVKNFYIEQTKESLKHNIELLSLTIPSNTTLDQLALNIKESLGLRLTLISLDGEIIAESHKDKTKMENHKYREEILESNAKEYGYKVRHSQTIDEDLLYIVKKFPHLKKPMYIRISKEIKSINEDILLLGEEILLILALFFAFIFFITFKISKSIELEVEKIVNFLTSMTKKKKETYIRSSLSIEFYNITALLTKVAHILEKKAKQKSKFTQKLQSSNKQKDDIISAISHEFKNPIAIINGYSQTLLEDPDINADIRQRFITKIYKNGIRLSELIDTLRLSSKLDSGLQEMTSKSINLSQLINETVDNIKLSYPKRKVIINGDKDITIRGDASLFSVVITNLIENAFKYSEDEVIINYTKKSFDVVDTGIGISPQNLKNITNKFYRVNENTWNNSLGLGLFIVSNILALHNFSLDIQSKENQGSTFSVRF</sequence>
<dbReference type="InterPro" id="IPR036097">
    <property type="entry name" value="HisK_dim/P_sf"/>
</dbReference>
<evidence type="ECO:0000256" key="7">
    <source>
        <dbReference type="ARBA" id="ARBA00022840"/>
    </source>
</evidence>
<dbReference type="InterPro" id="IPR004358">
    <property type="entry name" value="Sig_transdc_His_kin-like_C"/>
</dbReference>
<dbReference type="PROSITE" id="PS50109">
    <property type="entry name" value="HIS_KIN"/>
    <property type="match status" value="1"/>
</dbReference>
<dbReference type="InterPro" id="IPR050351">
    <property type="entry name" value="BphY/WalK/GraS-like"/>
</dbReference>
<dbReference type="SUPFAM" id="SSF55874">
    <property type="entry name" value="ATPase domain of HSP90 chaperone/DNA topoisomerase II/histidine kinase"/>
    <property type="match status" value="1"/>
</dbReference>
<evidence type="ECO:0000256" key="6">
    <source>
        <dbReference type="ARBA" id="ARBA00022777"/>
    </source>
</evidence>
<dbReference type="EMBL" id="FPHF01000011">
    <property type="protein sequence ID" value="SFV51382.1"/>
    <property type="molecule type" value="Genomic_DNA"/>
</dbReference>
<evidence type="ECO:0000256" key="1">
    <source>
        <dbReference type="ARBA" id="ARBA00000085"/>
    </source>
</evidence>
<evidence type="ECO:0000256" key="3">
    <source>
        <dbReference type="ARBA" id="ARBA00022553"/>
    </source>
</evidence>
<evidence type="ECO:0000256" key="4">
    <source>
        <dbReference type="ARBA" id="ARBA00022679"/>
    </source>
</evidence>
<name>A0A1W1BCY9_9ZZZZ</name>
<dbReference type="GO" id="GO:0030295">
    <property type="term" value="F:protein kinase activator activity"/>
    <property type="evidence" value="ECO:0007669"/>
    <property type="project" value="TreeGrafter"/>
</dbReference>
<dbReference type="EC" id="2.7.13.3" evidence="2"/>
<organism evidence="11">
    <name type="scientific">hydrothermal vent metagenome</name>
    <dbReference type="NCBI Taxonomy" id="652676"/>
    <lineage>
        <taxon>unclassified sequences</taxon>
        <taxon>metagenomes</taxon>
        <taxon>ecological metagenomes</taxon>
    </lineage>
</organism>
<dbReference type="SMART" id="SM00387">
    <property type="entry name" value="HATPase_c"/>
    <property type="match status" value="1"/>
</dbReference>
<dbReference type="GO" id="GO:0007234">
    <property type="term" value="P:osmosensory signaling via phosphorelay pathway"/>
    <property type="evidence" value="ECO:0007669"/>
    <property type="project" value="TreeGrafter"/>
</dbReference>
<dbReference type="PANTHER" id="PTHR42878">
    <property type="entry name" value="TWO-COMPONENT HISTIDINE KINASE"/>
    <property type="match status" value="1"/>
</dbReference>
<reference evidence="11" key="1">
    <citation type="submission" date="2016-10" db="EMBL/GenBank/DDBJ databases">
        <authorList>
            <person name="de Groot N.N."/>
        </authorList>
    </citation>
    <scope>NUCLEOTIDE SEQUENCE</scope>
</reference>
<dbReference type="Gene3D" id="3.30.565.10">
    <property type="entry name" value="Histidine kinase-like ATPase, C-terminal domain"/>
    <property type="match status" value="1"/>
</dbReference>
<dbReference type="Pfam" id="PF02518">
    <property type="entry name" value="HATPase_c"/>
    <property type="match status" value="1"/>
</dbReference>
<dbReference type="GO" id="GO:0000156">
    <property type="term" value="F:phosphorelay response regulator activity"/>
    <property type="evidence" value="ECO:0007669"/>
    <property type="project" value="TreeGrafter"/>
</dbReference>
<keyword evidence="7" id="KW-0067">ATP-binding</keyword>
<dbReference type="Pfam" id="PF00512">
    <property type="entry name" value="HisKA"/>
    <property type="match status" value="1"/>
</dbReference>
<dbReference type="InterPro" id="IPR003661">
    <property type="entry name" value="HisK_dim/P_dom"/>
</dbReference>
<dbReference type="PANTHER" id="PTHR42878:SF7">
    <property type="entry name" value="SENSOR HISTIDINE KINASE GLRK"/>
    <property type="match status" value="1"/>
</dbReference>
<evidence type="ECO:0000313" key="11">
    <source>
        <dbReference type="EMBL" id="SFV51382.1"/>
    </source>
</evidence>
<keyword evidence="5" id="KW-0547">Nucleotide-binding</keyword>
<keyword evidence="4" id="KW-0808">Transferase</keyword>
<dbReference type="GO" id="GO:0000155">
    <property type="term" value="F:phosphorelay sensor kinase activity"/>
    <property type="evidence" value="ECO:0007669"/>
    <property type="project" value="InterPro"/>
</dbReference>
<protein>
    <recommendedName>
        <fullName evidence="2">histidine kinase</fullName>
        <ecNumber evidence="2">2.7.13.3</ecNumber>
    </recommendedName>
</protein>
<keyword evidence="9" id="KW-1133">Transmembrane helix</keyword>
<keyword evidence="9" id="KW-0472">Membrane</keyword>
<keyword evidence="3" id="KW-0597">Phosphoprotein</keyword>